<dbReference type="Gene3D" id="3.60.20.10">
    <property type="entry name" value="Glutamine Phosphoribosylpyrophosphate, subunit 1, domain 1"/>
    <property type="match status" value="1"/>
</dbReference>
<evidence type="ECO:0000256" key="2">
    <source>
        <dbReference type="ARBA" id="ARBA00022962"/>
    </source>
</evidence>
<dbReference type="GO" id="GO:0016757">
    <property type="term" value="F:glycosyltransferase activity"/>
    <property type="evidence" value="ECO:0007669"/>
    <property type="project" value="UniProtKB-KW"/>
</dbReference>
<protein>
    <submittedName>
        <fullName evidence="4">Amidophosphoribosyltransferase</fullName>
    </submittedName>
</protein>
<dbReference type="InterPro" id="IPR029055">
    <property type="entry name" value="Ntn_hydrolases_N"/>
</dbReference>
<dbReference type="AlphaFoldDB" id="A0A4R3VXZ1"/>
<accession>A0A4R3VXZ1</accession>
<organism evidence="4 5">
    <name type="scientific">Sphingobacterium alimentarium</name>
    <dbReference type="NCBI Taxonomy" id="797292"/>
    <lineage>
        <taxon>Bacteria</taxon>
        <taxon>Pseudomonadati</taxon>
        <taxon>Bacteroidota</taxon>
        <taxon>Sphingobacteriia</taxon>
        <taxon>Sphingobacteriales</taxon>
        <taxon>Sphingobacteriaceae</taxon>
        <taxon>Sphingobacterium</taxon>
    </lineage>
</organism>
<keyword evidence="5" id="KW-1185">Reference proteome</keyword>
<keyword evidence="4" id="KW-0328">Glycosyltransferase</keyword>
<gene>
    <name evidence="4" type="ORF">EDC17_100841</name>
</gene>
<keyword evidence="1 4" id="KW-0808">Transferase</keyword>
<dbReference type="InterPro" id="IPR017932">
    <property type="entry name" value="GATase_2_dom"/>
</dbReference>
<proteinExistence type="predicted"/>
<name>A0A4R3VXZ1_9SPHI</name>
<evidence type="ECO:0000259" key="3">
    <source>
        <dbReference type="PROSITE" id="PS51278"/>
    </source>
</evidence>
<evidence type="ECO:0000313" key="4">
    <source>
        <dbReference type="EMBL" id="TCV18791.1"/>
    </source>
</evidence>
<evidence type="ECO:0000256" key="1">
    <source>
        <dbReference type="ARBA" id="ARBA00022679"/>
    </source>
</evidence>
<dbReference type="EMBL" id="SMBZ01000008">
    <property type="protein sequence ID" value="TCV18791.1"/>
    <property type="molecule type" value="Genomic_DNA"/>
</dbReference>
<sequence>MTCVATVVFNFRNFAASIQTMSDAIKHECGIALIRLLKPLSYYQEKYGTPYYGINKLYLLMEKQHNRGQDGAGIATIKFDVKPGNRYISRYRAMGSTAVADIFEYVQKKFAAVQKAHPVESKDTQWLKDNVSFTGEVLLGHLRYGTHGKNSIESCHPFLRQNNWMTRNLVLAGNFNMTNVDELLQQLYDLGQHPKEQADTVTVLEKIGHFLDDENQELFDQFKKEGYSNIEISAQIGKNLDVAKILTRSAKTWDGGYTIAGIMGHGDAFVMRDPSGIRPAFYYQDEEVLVVASERPVIQTAFNIPLQAVKEIKPGHALIAKKDGTITEEMFRQPVEQKSCSFERIYFSRGSDADIYQERKKLGKLLCSQVLKSINNDIKNTVFSFIPNTAEVSYYGMMEGMNKYVRDYQKEVLLNRDEKISDEELNEILSLHPRFEKLNIKDAKLRTFITQDADRQDMVQHVYDTTYGIVRDHEDTIVAIDDSIVRGTTLKQSILTILDRLHPKKIVIVSSAPQIRFPDCYGIDMSRMGEFVAFEAAINLLKRNGMSHIIDEVYQKCLASITLPKDQVENYVKAIYEPFTDEEISEEIAAIVRPHDLKADLQIIFQTLENLHVACPDHKGDWYFSGDYPTPGGNKTANRAFMNWVEGKNVRAYFST</sequence>
<dbReference type="SUPFAM" id="SSF56235">
    <property type="entry name" value="N-terminal nucleophile aminohydrolases (Ntn hydrolases)"/>
    <property type="match status" value="1"/>
</dbReference>
<dbReference type="SUPFAM" id="SSF53271">
    <property type="entry name" value="PRTase-like"/>
    <property type="match status" value="1"/>
</dbReference>
<dbReference type="InterPro" id="IPR029057">
    <property type="entry name" value="PRTase-like"/>
</dbReference>
<evidence type="ECO:0000313" key="5">
    <source>
        <dbReference type="Proteomes" id="UP000295197"/>
    </source>
</evidence>
<feature type="domain" description="Glutamine amidotransferase type-2" evidence="3">
    <location>
        <begin position="29"/>
        <end position="323"/>
    </location>
</feature>
<keyword evidence="2" id="KW-0315">Glutamine amidotransferase</keyword>
<dbReference type="Proteomes" id="UP000295197">
    <property type="component" value="Unassembled WGS sequence"/>
</dbReference>
<dbReference type="PANTHER" id="PTHR11907">
    <property type="entry name" value="AMIDOPHOSPHORIBOSYLTRANSFERASE"/>
    <property type="match status" value="1"/>
</dbReference>
<comment type="caution">
    <text evidence="4">The sequence shown here is derived from an EMBL/GenBank/DDBJ whole genome shotgun (WGS) entry which is preliminary data.</text>
</comment>
<dbReference type="PROSITE" id="PS51278">
    <property type="entry name" value="GATASE_TYPE_2"/>
    <property type="match status" value="1"/>
</dbReference>
<reference evidence="4 5" key="1">
    <citation type="submission" date="2019-03" db="EMBL/GenBank/DDBJ databases">
        <title>Genomic Encyclopedia of Type Strains, Phase IV (KMG-IV): sequencing the most valuable type-strain genomes for metagenomic binning, comparative biology and taxonomic classification.</title>
        <authorList>
            <person name="Goeker M."/>
        </authorList>
    </citation>
    <scope>NUCLEOTIDE SEQUENCE [LARGE SCALE GENOMIC DNA]</scope>
    <source>
        <strain evidence="4 5">DSM 22362</strain>
    </source>
</reference>